<organism evidence="2 3">
    <name type="scientific">Candidatus Brachybacterium merdavium</name>
    <dbReference type="NCBI Taxonomy" id="2838513"/>
    <lineage>
        <taxon>Bacteria</taxon>
        <taxon>Bacillati</taxon>
        <taxon>Actinomycetota</taxon>
        <taxon>Actinomycetes</taxon>
        <taxon>Micrococcales</taxon>
        <taxon>Dermabacteraceae</taxon>
        <taxon>Brachybacterium</taxon>
    </lineage>
</organism>
<dbReference type="Proteomes" id="UP000823823">
    <property type="component" value="Unassembled WGS sequence"/>
</dbReference>
<evidence type="ECO:0000313" key="2">
    <source>
        <dbReference type="EMBL" id="HJB12053.1"/>
    </source>
</evidence>
<comment type="caution">
    <text evidence="2">The sequence shown here is derived from an EMBL/GenBank/DDBJ whole genome shotgun (WGS) entry which is preliminary data.</text>
</comment>
<name>A0A9D2RQK2_9MICO</name>
<dbReference type="EMBL" id="DWZH01000136">
    <property type="protein sequence ID" value="HJB12053.1"/>
    <property type="molecule type" value="Genomic_DNA"/>
</dbReference>
<evidence type="ECO:0000256" key="1">
    <source>
        <dbReference type="SAM" id="MobiDB-lite"/>
    </source>
</evidence>
<proteinExistence type="predicted"/>
<dbReference type="AlphaFoldDB" id="A0A9D2RQK2"/>
<protein>
    <submittedName>
        <fullName evidence="2">Uncharacterized protein</fullName>
    </submittedName>
</protein>
<gene>
    <name evidence="2" type="ORF">H9786_16265</name>
</gene>
<sequence>MNVPSPRTTKADPAFPSVPRRAIEMVAEQMEDPFRGAMPMSDAAVEGGGRIAP</sequence>
<accession>A0A9D2RQK2</accession>
<reference evidence="2" key="2">
    <citation type="submission" date="2021-04" db="EMBL/GenBank/DDBJ databases">
        <authorList>
            <person name="Gilroy R."/>
        </authorList>
    </citation>
    <scope>NUCLEOTIDE SEQUENCE</scope>
    <source>
        <strain evidence="2">ChiHjej13B12-24818</strain>
    </source>
</reference>
<reference evidence="2" key="1">
    <citation type="journal article" date="2021" name="PeerJ">
        <title>Extensive microbial diversity within the chicken gut microbiome revealed by metagenomics and culture.</title>
        <authorList>
            <person name="Gilroy R."/>
            <person name="Ravi A."/>
            <person name="Getino M."/>
            <person name="Pursley I."/>
            <person name="Horton D.L."/>
            <person name="Alikhan N.F."/>
            <person name="Baker D."/>
            <person name="Gharbi K."/>
            <person name="Hall N."/>
            <person name="Watson M."/>
            <person name="Adriaenssens E.M."/>
            <person name="Foster-Nyarko E."/>
            <person name="Jarju S."/>
            <person name="Secka A."/>
            <person name="Antonio M."/>
            <person name="Oren A."/>
            <person name="Chaudhuri R.R."/>
            <person name="La Ragione R."/>
            <person name="Hildebrand F."/>
            <person name="Pallen M.J."/>
        </authorList>
    </citation>
    <scope>NUCLEOTIDE SEQUENCE</scope>
    <source>
        <strain evidence="2">ChiHjej13B12-24818</strain>
    </source>
</reference>
<evidence type="ECO:0000313" key="3">
    <source>
        <dbReference type="Proteomes" id="UP000823823"/>
    </source>
</evidence>
<feature type="region of interest" description="Disordered" evidence="1">
    <location>
        <begin position="31"/>
        <end position="53"/>
    </location>
</feature>